<name>A0A511FSM1_9PROT</name>
<dbReference type="InterPro" id="IPR011004">
    <property type="entry name" value="Trimer_LpxA-like_sf"/>
</dbReference>
<evidence type="ECO:0000256" key="1">
    <source>
        <dbReference type="ARBA" id="ARBA00007274"/>
    </source>
</evidence>
<protein>
    <submittedName>
        <fullName evidence="5">Uncharacterized protein</fullName>
    </submittedName>
</protein>
<dbReference type="EMBL" id="BJVR01000100">
    <property type="protein sequence ID" value="GEL51905.1"/>
    <property type="molecule type" value="Genomic_DNA"/>
</dbReference>
<evidence type="ECO:0000313" key="6">
    <source>
        <dbReference type="Proteomes" id="UP000321800"/>
    </source>
</evidence>
<dbReference type="RefSeq" id="WP_061474651.1">
    <property type="nucleotide sequence ID" value="NZ_BJVR01000100.1"/>
</dbReference>
<accession>A0A511FSM1</accession>
<dbReference type="PANTHER" id="PTHR43300:SF11">
    <property type="entry name" value="ACETYLTRANSFERASE RV3034C-RELATED"/>
    <property type="match status" value="1"/>
</dbReference>
<keyword evidence="3" id="KW-0677">Repeat</keyword>
<dbReference type="Gene3D" id="2.160.10.10">
    <property type="entry name" value="Hexapeptide repeat proteins"/>
    <property type="match status" value="1"/>
</dbReference>
<evidence type="ECO:0000256" key="2">
    <source>
        <dbReference type="ARBA" id="ARBA00022679"/>
    </source>
</evidence>
<comment type="caution">
    <text evidence="5">The sequence shown here is derived from an EMBL/GenBank/DDBJ whole genome shotgun (WGS) entry which is preliminary data.</text>
</comment>
<dbReference type="AlphaFoldDB" id="A0A511FSM1"/>
<dbReference type="Pfam" id="PF00132">
    <property type="entry name" value="Hexapep"/>
    <property type="match status" value="1"/>
</dbReference>
<evidence type="ECO:0000256" key="4">
    <source>
        <dbReference type="ARBA" id="ARBA00023315"/>
    </source>
</evidence>
<keyword evidence="2" id="KW-0808">Transferase</keyword>
<sequence length="285" mass="32743">MSLRNVLMSRYWIFFVNGYKAADYFKFKYNGEIRGYKHPNEFYWSLKEDVLYLYDINKILKAQLQFVYSSDEKCIIKGEFLDDPENIKFCFESPSKEYRPKKFSPTKDAYPHMKIGDHTYGIPDIIDGPHGEVVIGKFCSIAVGVSIVAANHNMNFASTYPFKTIWNEQWRFLGDILDHTSKGKTTIGNDVWIGKSAFIMNGVKIGSGAVIGAGSVVTKDIPPYAIVGGNPAKLLRFRFGEHIINKLLQIKWWDWEDEKIDDFLPLIMSENVELFIQKAEESNNC</sequence>
<organism evidence="5 6">
    <name type="scientific">Acetobacter tropicalis</name>
    <dbReference type="NCBI Taxonomy" id="104102"/>
    <lineage>
        <taxon>Bacteria</taxon>
        <taxon>Pseudomonadati</taxon>
        <taxon>Pseudomonadota</taxon>
        <taxon>Alphaproteobacteria</taxon>
        <taxon>Acetobacterales</taxon>
        <taxon>Acetobacteraceae</taxon>
        <taxon>Acetobacter</taxon>
    </lineage>
</organism>
<reference evidence="5 6" key="1">
    <citation type="submission" date="2019-07" db="EMBL/GenBank/DDBJ databases">
        <title>Whole genome shotgun sequence of Acetobacter tropicalis NBRC 16470.</title>
        <authorList>
            <person name="Hosoyama A."/>
            <person name="Uohara A."/>
            <person name="Ohji S."/>
            <person name="Ichikawa N."/>
        </authorList>
    </citation>
    <scope>NUCLEOTIDE SEQUENCE [LARGE SCALE GENOMIC DNA]</scope>
    <source>
        <strain evidence="5 6">NBRC 16470</strain>
    </source>
</reference>
<dbReference type="PANTHER" id="PTHR43300">
    <property type="entry name" value="ACETYLTRANSFERASE"/>
    <property type="match status" value="1"/>
</dbReference>
<dbReference type="GO" id="GO:0016746">
    <property type="term" value="F:acyltransferase activity"/>
    <property type="evidence" value="ECO:0007669"/>
    <property type="project" value="UniProtKB-KW"/>
</dbReference>
<dbReference type="InterPro" id="IPR050179">
    <property type="entry name" value="Trans_hexapeptide_repeat"/>
</dbReference>
<dbReference type="CDD" id="cd03349">
    <property type="entry name" value="LbH_XAT"/>
    <property type="match status" value="1"/>
</dbReference>
<keyword evidence="4" id="KW-0012">Acyltransferase</keyword>
<dbReference type="InterPro" id="IPR018357">
    <property type="entry name" value="Hexapep_transf_CS"/>
</dbReference>
<evidence type="ECO:0000256" key="3">
    <source>
        <dbReference type="ARBA" id="ARBA00022737"/>
    </source>
</evidence>
<evidence type="ECO:0000313" key="5">
    <source>
        <dbReference type="EMBL" id="GEL51905.1"/>
    </source>
</evidence>
<gene>
    <name evidence="5" type="ORF">ATR01nite_29800</name>
</gene>
<dbReference type="PROSITE" id="PS00101">
    <property type="entry name" value="HEXAPEP_TRANSFERASES"/>
    <property type="match status" value="1"/>
</dbReference>
<dbReference type="InterPro" id="IPR001451">
    <property type="entry name" value="Hexapep"/>
</dbReference>
<comment type="similarity">
    <text evidence="1">Belongs to the transferase hexapeptide repeat family.</text>
</comment>
<dbReference type="Proteomes" id="UP000321800">
    <property type="component" value="Unassembled WGS sequence"/>
</dbReference>
<dbReference type="SUPFAM" id="SSF51161">
    <property type="entry name" value="Trimeric LpxA-like enzymes"/>
    <property type="match status" value="1"/>
</dbReference>
<proteinExistence type="inferred from homology"/>